<dbReference type="Pfam" id="PF01042">
    <property type="entry name" value="Ribonuc_L-PSP"/>
    <property type="match status" value="1"/>
</dbReference>
<sequence length="129" mass="14083">MEKIASSPWTWQDARSYVQAVEVKQVESTLYCAGQAAVDADGISSKAGMREQLVIAIANLEKVIEHAGFASAGIVRLNVYTVSEAALMENFDVLQAWLNKHGIQQSTSLIEVKGLFETLQVELEATVVK</sequence>
<dbReference type="EMBL" id="BNAF01000004">
    <property type="protein sequence ID" value="GHE30328.1"/>
    <property type="molecule type" value="Genomic_DNA"/>
</dbReference>
<dbReference type="Gene3D" id="3.30.1330.40">
    <property type="entry name" value="RutC-like"/>
    <property type="match status" value="1"/>
</dbReference>
<reference evidence="2" key="1">
    <citation type="journal article" date="2019" name="Int. J. Syst. Evol. Microbiol.">
        <title>The Global Catalogue of Microorganisms (GCM) 10K type strain sequencing project: providing services to taxonomists for standard genome sequencing and annotation.</title>
        <authorList>
            <consortium name="The Broad Institute Genomics Platform"/>
            <consortium name="The Broad Institute Genome Sequencing Center for Infectious Disease"/>
            <person name="Wu L."/>
            <person name="Ma J."/>
        </authorList>
    </citation>
    <scope>NUCLEOTIDE SEQUENCE [LARGE SCALE GENOMIC DNA]</scope>
    <source>
        <strain evidence="2">CGMCC 1.12966</strain>
    </source>
</reference>
<comment type="caution">
    <text evidence="1">The sequence shown here is derived from an EMBL/GenBank/DDBJ whole genome shotgun (WGS) entry which is preliminary data.</text>
</comment>
<name>A0ABQ3HV11_9SPHI</name>
<dbReference type="InterPro" id="IPR006175">
    <property type="entry name" value="YjgF/YER057c/UK114"/>
</dbReference>
<keyword evidence="2" id="KW-1185">Reference proteome</keyword>
<dbReference type="PANTHER" id="PTHR43857:SF1">
    <property type="entry name" value="YJGH FAMILY PROTEIN"/>
    <property type="match status" value="1"/>
</dbReference>
<proteinExistence type="predicted"/>
<organism evidence="1 2">
    <name type="scientific">Sphingobacterium griseoflavum</name>
    <dbReference type="NCBI Taxonomy" id="1474952"/>
    <lineage>
        <taxon>Bacteria</taxon>
        <taxon>Pseudomonadati</taxon>
        <taxon>Bacteroidota</taxon>
        <taxon>Sphingobacteriia</taxon>
        <taxon>Sphingobacteriales</taxon>
        <taxon>Sphingobacteriaceae</taxon>
        <taxon>Sphingobacterium</taxon>
    </lineage>
</organism>
<dbReference type="InterPro" id="IPR035959">
    <property type="entry name" value="RutC-like_sf"/>
</dbReference>
<dbReference type="CDD" id="cd00448">
    <property type="entry name" value="YjgF_YER057c_UK114_family"/>
    <property type="match status" value="1"/>
</dbReference>
<protein>
    <submittedName>
        <fullName evidence="1">Uncharacterized protein</fullName>
    </submittedName>
</protein>
<gene>
    <name evidence="1" type="ORF">GCM10017764_11560</name>
</gene>
<dbReference type="Proteomes" id="UP000620550">
    <property type="component" value="Unassembled WGS sequence"/>
</dbReference>
<dbReference type="PANTHER" id="PTHR43857">
    <property type="entry name" value="BLR7761 PROTEIN"/>
    <property type="match status" value="1"/>
</dbReference>
<dbReference type="RefSeq" id="WP_189625693.1">
    <property type="nucleotide sequence ID" value="NZ_BNAF01000004.1"/>
</dbReference>
<evidence type="ECO:0000313" key="2">
    <source>
        <dbReference type="Proteomes" id="UP000620550"/>
    </source>
</evidence>
<evidence type="ECO:0000313" key="1">
    <source>
        <dbReference type="EMBL" id="GHE30328.1"/>
    </source>
</evidence>
<accession>A0ABQ3HV11</accession>
<dbReference type="SUPFAM" id="SSF55298">
    <property type="entry name" value="YjgF-like"/>
    <property type="match status" value="1"/>
</dbReference>